<keyword evidence="2" id="KW-1185">Reference proteome</keyword>
<gene>
    <name evidence="1" type="ORF">J2S57_000837</name>
</gene>
<evidence type="ECO:0000313" key="2">
    <source>
        <dbReference type="Proteomes" id="UP001235712"/>
    </source>
</evidence>
<dbReference type="InterPro" id="IPR019587">
    <property type="entry name" value="Polyketide_cyclase/dehydratase"/>
</dbReference>
<dbReference type="EMBL" id="JAUSQZ010000001">
    <property type="protein sequence ID" value="MDP9825088.1"/>
    <property type="molecule type" value="Genomic_DNA"/>
</dbReference>
<dbReference type="Pfam" id="PF10604">
    <property type="entry name" value="Polyketide_cyc2"/>
    <property type="match status" value="1"/>
</dbReference>
<reference evidence="1 2" key="1">
    <citation type="submission" date="2023-07" db="EMBL/GenBank/DDBJ databases">
        <title>Sequencing the genomes of 1000 actinobacteria strains.</title>
        <authorList>
            <person name="Klenk H.-P."/>
        </authorList>
    </citation>
    <scope>NUCLEOTIDE SEQUENCE [LARGE SCALE GENOMIC DNA]</scope>
    <source>
        <strain evidence="1 2">DSM 44388</strain>
    </source>
</reference>
<name>A0ABT9NXD5_9ACTN</name>
<sequence>MDTTVTEAVRHHTFTVSRDFDAPPEAVFAAFSDDERRRRWFRMPGRDAELQLDFRVGGTERARATFTMLDGRTERLENHSRWIEIRPGRRLVHAYETYVNGARIWASLATIELWPSGTGTRLDWTEQAAFLDPDSGETVVAAEFPHLRGATQLRLNGLAQALG</sequence>
<protein>
    <submittedName>
        <fullName evidence="1">Uncharacterized protein YndB with AHSA1/START domain</fullName>
    </submittedName>
</protein>
<proteinExistence type="predicted"/>
<dbReference type="SUPFAM" id="SSF55961">
    <property type="entry name" value="Bet v1-like"/>
    <property type="match status" value="1"/>
</dbReference>
<dbReference type="InterPro" id="IPR023393">
    <property type="entry name" value="START-like_dom_sf"/>
</dbReference>
<evidence type="ECO:0000313" key="1">
    <source>
        <dbReference type="EMBL" id="MDP9825088.1"/>
    </source>
</evidence>
<accession>A0ABT9NXD5</accession>
<dbReference type="Proteomes" id="UP001235712">
    <property type="component" value="Unassembled WGS sequence"/>
</dbReference>
<dbReference type="RefSeq" id="WP_307238511.1">
    <property type="nucleotide sequence ID" value="NZ_JAUSQZ010000001.1"/>
</dbReference>
<dbReference type="Gene3D" id="3.30.530.20">
    <property type="match status" value="1"/>
</dbReference>
<comment type="caution">
    <text evidence="1">The sequence shown here is derived from an EMBL/GenBank/DDBJ whole genome shotgun (WGS) entry which is preliminary data.</text>
</comment>
<organism evidence="1 2">
    <name type="scientific">Kineosporia succinea</name>
    <dbReference type="NCBI Taxonomy" id="84632"/>
    <lineage>
        <taxon>Bacteria</taxon>
        <taxon>Bacillati</taxon>
        <taxon>Actinomycetota</taxon>
        <taxon>Actinomycetes</taxon>
        <taxon>Kineosporiales</taxon>
        <taxon>Kineosporiaceae</taxon>
        <taxon>Kineosporia</taxon>
    </lineage>
</organism>